<keyword evidence="2" id="KW-1185">Reference proteome</keyword>
<organism evidence="1 2">
    <name type="scientific">Araneus ventricosus</name>
    <name type="common">Orbweaver spider</name>
    <name type="synonym">Epeira ventricosa</name>
    <dbReference type="NCBI Taxonomy" id="182803"/>
    <lineage>
        <taxon>Eukaryota</taxon>
        <taxon>Metazoa</taxon>
        <taxon>Ecdysozoa</taxon>
        <taxon>Arthropoda</taxon>
        <taxon>Chelicerata</taxon>
        <taxon>Arachnida</taxon>
        <taxon>Araneae</taxon>
        <taxon>Araneomorphae</taxon>
        <taxon>Entelegynae</taxon>
        <taxon>Araneoidea</taxon>
        <taxon>Araneidae</taxon>
        <taxon>Araneus</taxon>
    </lineage>
</organism>
<sequence length="116" mass="12637">MKVSRDASYCEAHLISNTSIPKSGTCIYKGSLSSKNIPVSTGFSDKIGFVREPMRENNHEEAQHQRTSEVAAKGVNISNIFPDNAVSLTSMSDADPIAGPSHMNFEAQLRPEHGNF</sequence>
<evidence type="ECO:0000313" key="2">
    <source>
        <dbReference type="Proteomes" id="UP000499080"/>
    </source>
</evidence>
<dbReference type="AlphaFoldDB" id="A0A4Y2V3S4"/>
<gene>
    <name evidence="1" type="ORF">AVEN_197657_1</name>
</gene>
<dbReference type="Proteomes" id="UP000499080">
    <property type="component" value="Unassembled WGS sequence"/>
</dbReference>
<reference evidence="1 2" key="1">
    <citation type="journal article" date="2019" name="Sci. Rep.">
        <title>Orb-weaving spider Araneus ventricosus genome elucidates the spidroin gene catalogue.</title>
        <authorList>
            <person name="Kono N."/>
            <person name="Nakamura H."/>
            <person name="Ohtoshi R."/>
            <person name="Moran D.A.P."/>
            <person name="Shinohara A."/>
            <person name="Yoshida Y."/>
            <person name="Fujiwara M."/>
            <person name="Mori M."/>
            <person name="Tomita M."/>
            <person name="Arakawa K."/>
        </authorList>
    </citation>
    <scope>NUCLEOTIDE SEQUENCE [LARGE SCALE GENOMIC DNA]</scope>
</reference>
<accession>A0A4Y2V3S4</accession>
<dbReference type="EMBL" id="BGPR01042758">
    <property type="protein sequence ID" value="GBO19268.1"/>
    <property type="molecule type" value="Genomic_DNA"/>
</dbReference>
<proteinExistence type="predicted"/>
<feature type="non-terminal residue" evidence="1">
    <location>
        <position position="116"/>
    </location>
</feature>
<evidence type="ECO:0000313" key="1">
    <source>
        <dbReference type="EMBL" id="GBO19268.1"/>
    </source>
</evidence>
<name>A0A4Y2V3S4_ARAVE</name>
<comment type="caution">
    <text evidence="1">The sequence shown here is derived from an EMBL/GenBank/DDBJ whole genome shotgun (WGS) entry which is preliminary data.</text>
</comment>
<protein>
    <submittedName>
        <fullName evidence="1">Uncharacterized protein</fullName>
    </submittedName>
</protein>